<dbReference type="AlphaFoldDB" id="W7FCV7"/>
<gene>
    <name evidence="3" type="ORF">PFBG_05949</name>
</gene>
<evidence type="ECO:0008006" key="5">
    <source>
        <dbReference type="Google" id="ProtNLM"/>
    </source>
</evidence>
<dbReference type="VEuPathDB" id="PlasmoDB:Pf7G8_070006400"/>
<evidence type="ECO:0000313" key="3">
    <source>
        <dbReference type="EMBL" id="EUR58892.1"/>
    </source>
</evidence>
<dbReference type="EMBL" id="KE123660">
    <property type="protein sequence ID" value="EUR58892.1"/>
    <property type="molecule type" value="Genomic_DNA"/>
</dbReference>
<name>W7FCV7_PLAF8</name>
<proteinExistence type="predicted"/>
<reference evidence="4" key="1">
    <citation type="submission" date="2007-11" db="EMBL/GenBank/DDBJ databases">
        <authorList>
            <consortium name="The Broad Institute Genome Sequencing Platform"/>
            <person name="Volkman S.K."/>
            <person name="Daily J.P."/>
            <person name="Sarr O."/>
            <person name="Ndiaye D."/>
            <person name="Ndir O."/>
            <person name="Mboup S."/>
            <person name="Lukens A."/>
            <person name="Stange-Thomann N."/>
            <person name="Mauceli E."/>
            <person name="Gnerre S."/>
            <person name="Jaffe D."/>
            <person name="Zainoun J."/>
            <person name="Wiegand R.C."/>
            <person name="Birren B."/>
            <person name="Galagan J."/>
            <person name="Lander E."/>
            <person name="Wirth D.F."/>
        </authorList>
    </citation>
    <scope>NUCLEOTIDE SEQUENCE [LARGE SCALE GENOMIC DNA]</scope>
    <source>
        <strain evidence="4">7G8</strain>
    </source>
</reference>
<sequence>MKVHYISILLFTILLNILLLSSQVYNQRNHKSTTHHTPKIPTTRSLCECELYAPATYDDDPQMKEVMQQFEDRTSQRFHEYDERMKTTRQKCREQCDKEIQKIILKDKLEKELMDKFATLQTDIQNDAIPTCVCEKSLEDKMEKACLRCTQNLGGIVAPSTGVLLGIAEGALYAWKPKALEAAIAAAKEAGAAAGEAARIKAGIEAVILGIKSKFPIHTLNFEALESVIIAQKYNDVSLISGFIEAEYYESGCRDFFSSMNIPICKSLYERIFDTSEGVQRSFSPKDFIKTNVEEAVAEATAAAEAKKTEMTSTMTATFTTEKTGVVQSTYMSYQTPIIASIVAIVVIVLIMVIIYLILRYRRKRKMKKKLQYIKLLEE</sequence>
<evidence type="ECO:0000256" key="2">
    <source>
        <dbReference type="SAM" id="SignalP"/>
    </source>
</evidence>
<dbReference type="NCBIfam" id="TIGR01477">
    <property type="entry name" value="RIFIN"/>
    <property type="match status" value="1"/>
</dbReference>
<organism evidence="3 4">
    <name type="scientific">Plasmodium falciparum (isolate 7G8)</name>
    <dbReference type="NCBI Taxonomy" id="57266"/>
    <lineage>
        <taxon>Eukaryota</taxon>
        <taxon>Sar</taxon>
        <taxon>Alveolata</taxon>
        <taxon>Apicomplexa</taxon>
        <taxon>Aconoidasida</taxon>
        <taxon>Haemosporida</taxon>
        <taxon>Plasmodiidae</taxon>
        <taxon>Plasmodium</taxon>
        <taxon>Plasmodium (Laverania)</taxon>
    </lineage>
</organism>
<feature type="signal peptide" evidence="2">
    <location>
        <begin position="1"/>
        <end position="22"/>
    </location>
</feature>
<feature type="chain" id="PRO_5004892504" description="Rifin" evidence="2">
    <location>
        <begin position="23"/>
        <end position="379"/>
    </location>
</feature>
<keyword evidence="1" id="KW-0812">Transmembrane</keyword>
<dbReference type="SUPFAM" id="SSF47473">
    <property type="entry name" value="EF-hand"/>
    <property type="match status" value="1"/>
</dbReference>
<dbReference type="Proteomes" id="UP000030688">
    <property type="component" value="Unassembled WGS sequence"/>
</dbReference>
<accession>W7FCV7</accession>
<keyword evidence="1" id="KW-0472">Membrane</keyword>
<protein>
    <recommendedName>
        <fullName evidence="5">Rifin</fullName>
    </recommendedName>
</protein>
<dbReference type="Pfam" id="PF02009">
    <property type="entry name" value="RIFIN"/>
    <property type="match status" value="1"/>
</dbReference>
<feature type="transmembrane region" description="Helical" evidence="1">
    <location>
        <begin position="338"/>
        <end position="359"/>
    </location>
</feature>
<evidence type="ECO:0000256" key="1">
    <source>
        <dbReference type="SAM" id="Phobius"/>
    </source>
</evidence>
<keyword evidence="2" id="KW-0732">Signal</keyword>
<evidence type="ECO:0000313" key="4">
    <source>
        <dbReference type="Proteomes" id="UP000030688"/>
    </source>
</evidence>
<reference evidence="3 4" key="2">
    <citation type="submission" date="2013-02" db="EMBL/GenBank/DDBJ databases">
        <title>The Genome Sequence of Plasmodium falciparum 7G8.</title>
        <authorList>
            <consortium name="The Broad Institute Genome Sequencing Platform"/>
            <consortium name="The Broad Institute Genome Sequencing Center for Infectious Disease"/>
            <person name="Neafsey D."/>
            <person name="Cheeseman I."/>
            <person name="Volkman S."/>
            <person name="Adams J."/>
            <person name="Walker B."/>
            <person name="Young S.K."/>
            <person name="Zeng Q."/>
            <person name="Gargeya S."/>
            <person name="Fitzgerald M."/>
            <person name="Haas B."/>
            <person name="Abouelleil A."/>
            <person name="Alvarado L."/>
            <person name="Arachchi H.M."/>
            <person name="Berlin A.M."/>
            <person name="Chapman S.B."/>
            <person name="Dewar J."/>
            <person name="Goldberg J."/>
            <person name="Griggs A."/>
            <person name="Gujja S."/>
            <person name="Hansen M."/>
            <person name="Howarth C."/>
            <person name="Imamovic A."/>
            <person name="Larimer J."/>
            <person name="McCowan C."/>
            <person name="Murphy C."/>
            <person name="Neiman D."/>
            <person name="Pearson M."/>
            <person name="Priest M."/>
            <person name="Roberts A."/>
            <person name="Saif S."/>
            <person name="Shea T."/>
            <person name="Sisk P."/>
            <person name="Sykes S."/>
            <person name="Wortman J."/>
            <person name="Nusbaum C."/>
            <person name="Birren B."/>
        </authorList>
    </citation>
    <scope>NUCLEOTIDE SEQUENCE [LARGE SCALE GENOMIC DNA]</scope>
    <source>
        <strain evidence="3 4">7G8</strain>
    </source>
</reference>
<keyword evidence="1" id="KW-1133">Transmembrane helix</keyword>
<dbReference type="InterPro" id="IPR011992">
    <property type="entry name" value="EF-hand-dom_pair"/>
</dbReference>
<dbReference type="InterPro" id="IPR006373">
    <property type="entry name" value="VSA_Rifin"/>
</dbReference>